<dbReference type="STRING" id="1093900.A0A507ARN4"/>
<dbReference type="AlphaFoldDB" id="A0A507ARN4"/>
<feature type="region of interest" description="Disordered" evidence="2">
    <location>
        <begin position="355"/>
        <end position="385"/>
    </location>
</feature>
<dbReference type="GO" id="GO:0032259">
    <property type="term" value="P:methylation"/>
    <property type="evidence" value="ECO:0007669"/>
    <property type="project" value="InterPro"/>
</dbReference>
<feature type="compositionally biased region" description="Basic and acidic residues" evidence="2">
    <location>
        <begin position="104"/>
        <end position="113"/>
    </location>
</feature>
<dbReference type="PROSITE" id="PS51143">
    <property type="entry name" value="MT_A70"/>
    <property type="match status" value="1"/>
</dbReference>
<dbReference type="PROSITE" id="PS00092">
    <property type="entry name" value="N6_MTASE"/>
    <property type="match status" value="1"/>
</dbReference>
<dbReference type="OrthoDB" id="61116at2759"/>
<accession>A0A507ARN4</accession>
<dbReference type="RefSeq" id="XP_030992184.1">
    <property type="nucleotide sequence ID" value="XM_031143387.1"/>
</dbReference>
<dbReference type="InterPro" id="IPR029063">
    <property type="entry name" value="SAM-dependent_MTases_sf"/>
</dbReference>
<evidence type="ECO:0000313" key="3">
    <source>
        <dbReference type="EMBL" id="TPX10473.1"/>
    </source>
</evidence>
<keyword evidence="4" id="KW-1185">Reference proteome</keyword>
<sequence>MSRTPSVLFQNEDKSVILLDLPKSLEEGQVLSNELHGDREPRLRRLISTAPPEEPFKLPEPKKQSFQHAPDPAAQVAELMTLARVNAALEEIQQTYSGPWCHPRTYDESRPSDSGEGSSQKRKSMSMQSKCSNDQVIPPESPRIMTPKDSHYLEGTIRDRRQDLIETAPLFDLILMDPPWPNRSARRKQRGSTYTTADGLSSTRDLLANTPVRSKLGPDGLVAVWVTNNHSYVDLLTSPRNGIFAEWGVELVDTWTWLKVTTTGEPIFDVESQWRKPWERLLLARRVGSPAPKLSSGGKVIVTVPDAHSRKPCLRSLLECALPTDYTALEVFARNLTAGWWSWGDQVLMFQAPQHWHNPDHDEPGSTETSDSRSAEAQKRCRDTS</sequence>
<name>A0A507ARN4_9PEZI</name>
<gene>
    <name evidence="3" type="ORF">E0L32_008523</name>
</gene>
<feature type="region of interest" description="Disordered" evidence="2">
    <location>
        <begin position="98"/>
        <end position="148"/>
    </location>
</feature>
<feature type="region of interest" description="Disordered" evidence="2">
    <location>
        <begin position="49"/>
        <end position="71"/>
    </location>
</feature>
<dbReference type="Pfam" id="PF05063">
    <property type="entry name" value="MT-A70"/>
    <property type="match status" value="1"/>
</dbReference>
<dbReference type="GO" id="GO:0008168">
    <property type="term" value="F:methyltransferase activity"/>
    <property type="evidence" value="ECO:0007669"/>
    <property type="project" value="InterPro"/>
</dbReference>
<organism evidence="3 4">
    <name type="scientific">Thyridium curvatum</name>
    <dbReference type="NCBI Taxonomy" id="1093900"/>
    <lineage>
        <taxon>Eukaryota</taxon>
        <taxon>Fungi</taxon>
        <taxon>Dikarya</taxon>
        <taxon>Ascomycota</taxon>
        <taxon>Pezizomycotina</taxon>
        <taxon>Sordariomycetes</taxon>
        <taxon>Sordariomycetidae</taxon>
        <taxon>Thyridiales</taxon>
        <taxon>Thyridiaceae</taxon>
        <taxon>Thyridium</taxon>
    </lineage>
</organism>
<dbReference type="GO" id="GO:0003676">
    <property type="term" value="F:nucleic acid binding"/>
    <property type="evidence" value="ECO:0007669"/>
    <property type="project" value="InterPro"/>
</dbReference>
<feature type="compositionally biased region" description="Basic and acidic residues" evidence="2">
    <location>
        <begin position="54"/>
        <end position="63"/>
    </location>
</feature>
<dbReference type="SUPFAM" id="SSF53335">
    <property type="entry name" value="S-adenosyl-L-methionine-dependent methyltransferases"/>
    <property type="match status" value="1"/>
</dbReference>
<comment type="similarity">
    <text evidence="1">Belongs to the MT-A70-like family.</text>
</comment>
<dbReference type="EMBL" id="SKBQ01000057">
    <property type="protein sequence ID" value="TPX10473.1"/>
    <property type="molecule type" value="Genomic_DNA"/>
</dbReference>
<comment type="caution">
    <text evidence="3">The sequence shown here is derived from an EMBL/GenBank/DDBJ whole genome shotgun (WGS) entry which is preliminary data.</text>
</comment>
<evidence type="ECO:0008006" key="5">
    <source>
        <dbReference type="Google" id="ProtNLM"/>
    </source>
</evidence>
<dbReference type="InterPro" id="IPR007757">
    <property type="entry name" value="MT-A70-like"/>
</dbReference>
<reference evidence="3 4" key="1">
    <citation type="submission" date="2019-06" db="EMBL/GenBank/DDBJ databases">
        <title>Draft genome sequence of the filamentous fungus Phialemoniopsis curvata isolated from diesel fuel.</title>
        <authorList>
            <person name="Varaljay V.A."/>
            <person name="Lyon W.J."/>
            <person name="Crouch A.L."/>
            <person name="Drake C.E."/>
            <person name="Hollomon J.M."/>
            <person name="Nadeau L.J."/>
            <person name="Nunn H.S."/>
            <person name="Stevenson B.S."/>
            <person name="Bojanowski C.L."/>
            <person name="Crookes-Goodson W.J."/>
        </authorList>
    </citation>
    <scope>NUCLEOTIDE SEQUENCE [LARGE SCALE GENOMIC DNA]</scope>
    <source>
        <strain evidence="3 4">D216</strain>
    </source>
</reference>
<dbReference type="GeneID" id="41975970"/>
<dbReference type="PANTHER" id="PTHR12829:SF4">
    <property type="entry name" value="N(6)-ADENINE-SPECIFIC METHYLTRANSFERASE METTL4"/>
    <property type="match status" value="1"/>
</dbReference>
<feature type="compositionally biased region" description="Basic and acidic residues" evidence="2">
    <location>
        <begin position="357"/>
        <end position="385"/>
    </location>
</feature>
<dbReference type="Proteomes" id="UP000319257">
    <property type="component" value="Unassembled WGS sequence"/>
</dbReference>
<evidence type="ECO:0000256" key="2">
    <source>
        <dbReference type="SAM" id="MobiDB-lite"/>
    </source>
</evidence>
<dbReference type="GO" id="GO:0005634">
    <property type="term" value="C:nucleus"/>
    <property type="evidence" value="ECO:0007669"/>
    <property type="project" value="TreeGrafter"/>
</dbReference>
<dbReference type="InParanoid" id="A0A507ARN4"/>
<evidence type="ECO:0000256" key="1">
    <source>
        <dbReference type="PROSITE-ProRule" id="PRU00489"/>
    </source>
</evidence>
<proteinExistence type="inferred from homology"/>
<dbReference type="InterPro" id="IPR002052">
    <property type="entry name" value="DNA_methylase_N6_adenine_CS"/>
</dbReference>
<protein>
    <recommendedName>
        <fullName evidence="5">MT-A70-domain-containing protein</fullName>
    </recommendedName>
</protein>
<dbReference type="PANTHER" id="PTHR12829">
    <property type="entry name" value="N6-ADENOSINE-METHYLTRANSFERASE"/>
    <property type="match status" value="1"/>
</dbReference>
<evidence type="ECO:0000313" key="4">
    <source>
        <dbReference type="Proteomes" id="UP000319257"/>
    </source>
</evidence>